<feature type="transmembrane region" description="Helical" evidence="1">
    <location>
        <begin position="80"/>
        <end position="100"/>
    </location>
</feature>
<organism evidence="2 3">
    <name type="scientific">Pengzhenrongella sicca</name>
    <dbReference type="NCBI Taxonomy" id="2819238"/>
    <lineage>
        <taxon>Bacteria</taxon>
        <taxon>Bacillati</taxon>
        <taxon>Actinomycetota</taxon>
        <taxon>Actinomycetes</taxon>
        <taxon>Micrococcales</taxon>
        <taxon>Pengzhenrongella</taxon>
    </lineage>
</organism>
<dbReference type="EMBL" id="CP071868">
    <property type="protein sequence ID" value="QTE28412.1"/>
    <property type="molecule type" value="Genomic_DNA"/>
</dbReference>
<feature type="transmembrane region" description="Helical" evidence="1">
    <location>
        <begin position="106"/>
        <end position="127"/>
    </location>
</feature>
<feature type="transmembrane region" description="Helical" evidence="1">
    <location>
        <begin position="134"/>
        <end position="153"/>
    </location>
</feature>
<protein>
    <submittedName>
        <fullName evidence="2">Uncharacterized protein</fullName>
    </submittedName>
</protein>
<proteinExistence type="predicted"/>
<evidence type="ECO:0000256" key="1">
    <source>
        <dbReference type="SAM" id="Phobius"/>
    </source>
</evidence>
<keyword evidence="1" id="KW-0812">Transmembrane</keyword>
<accession>A0A8A4Z959</accession>
<reference evidence="2" key="1">
    <citation type="submission" date="2021-03" db="EMBL/GenBank/DDBJ databases">
        <title>Pengzhenrongella sicca gen. nov., sp. nov., a new member of suborder Micrococcineae isolated from High-Arctic tundra soil.</title>
        <authorList>
            <person name="Peng F."/>
        </authorList>
    </citation>
    <scope>NUCLEOTIDE SEQUENCE</scope>
    <source>
        <strain evidence="2">LRZ-2</strain>
    </source>
</reference>
<name>A0A8A4Z959_9MICO</name>
<dbReference type="AlphaFoldDB" id="A0A8A4Z959"/>
<keyword evidence="1" id="KW-1133">Transmembrane helix</keyword>
<keyword evidence="3" id="KW-1185">Reference proteome</keyword>
<gene>
    <name evidence="2" type="ORF">J4E96_13625</name>
</gene>
<dbReference type="RefSeq" id="WP_227422647.1">
    <property type="nucleotide sequence ID" value="NZ_CP071868.1"/>
</dbReference>
<evidence type="ECO:0000313" key="3">
    <source>
        <dbReference type="Proteomes" id="UP000663937"/>
    </source>
</evidence>
<dbReference type="KEGG" id="psic:J4E96_13625"/>
<keyword evidence="1" id="KW-0472">Membrane</keyword>
<evidence type="ECO:0000313" key="2">
    <source>
        <dbReference type="EMBL" id="QTE28412.1"/>
    </source>
</evidence>
<sequence>MSDAAAPAAGRSFLTRRLVLSWFVGAAFVGFSRYPYAAALAGGWPLALVRTAVLASASMATLAFAHGVTPGSTRADRFRWGLGVTAAAFMLSALMASTWSQFGGDYFAPLLGWRVLGGGVFVLCSAAATRHTAVIARSGVLGLLVLAGIGHALG</sequence>
<dbReference type="Proteomes" id="UP000663937">
    <property type="component" value="Chromosome"/>
</dbReference>
<feature type="transmembrane region" description="Helical" evidence="1">
    <location>
        <begin position="47"/>
        <end position="68"/>
    </location>
</feature>